<organism evidence="3 4">
    <name type="scientific">Rousettus aegyptiacus</name>
    <name type="common">Egyptian fruit bat</name>
    <name type="synonym">Pteropus aegyptiacus</name>
    <dbReference type="NCBI Taxonomy" id="9407"/>
    <lineage>
        <taxon>Eukaryota</taxon>
        <taxon>Metazoa</taxon>
        <taxon>Chordata</taxon>
        <taxon>Craniata</taxon>
        <taxon>Vertebrata</taxon>
        <taxon>Euteleostomi</taxon>
        <taxon>Mammalia</taxon>
        <taxon>Eutheria</taxon>
        <taxon>Laurasiatheria</taxon>
        <taxon>Chiroptera</taxon>
        <taxon>Yinpterochiroptera</taxon>
        <taxon>Pteropodoidea</taxon>
        <taxon>Pteropodidae</taxon>
        <taxon>Rousettinae</taxon>
        <taxon>Rousettus</taxon>
    </lineage>
</organism>
<dbReference type="EMBL" id="JACASE010000018">
    <property type="protein sequence ID" value="KAF6395369.1"/>
    <property type="molecule type" value="Genomic_DNA"/>
</dbReference>
<feature type="transmembrane region" description="Helical" evidence="2">
    <location>
        <begin position="125"/>
        <end position="143"/>
    </location>
</feature>
<evidence type="ECO:0000313" key="4">
    <source>
        <dbReference type="Proteomes" id="UP000593571"/>
    </source>
</evidence>
<keyword evidence="2" id="KW-0472">Membrane</keyword>
<dbReference type="Proteomes" id="UP000593571">
    <property type="component" value="Unassembled WGS sequence"/>
</dbReference>
<evidence type="ECO:0000256" key="2">
    <source>
        <dbReference type="SAM" id="Phobius"/>
    </source>
</evidence>
<keyword evidence="2" id="KW-1133">Transmembrane helix</keyword>
<evidence type="ECO:0000313" key="3">
    <source>
        <dbReference type="EMBL" id="KAF6395369.1"/>
    </source>
</evidence>
<protein>
    <submittedName>
        <fullName evidence="3">Uncharacterized protein</fullName>
    </submittedName>
</protein>
<comment type="caution">
    <text evidence="3">The sequence shown here is derived from an EMBL/GenBank/DDBJ whole genome shotgun (WGS) entry which is preliminary data.</text>
</comment>
<evidence type="ECO:0000256" key="1">
    <source>
        <dbReference type="SAM" id="MobiDB-lite"/>
    </source>
</evidence>
<reference evidence="3 4" key="1">
    <citation type="journal article" date="2020" name="Nature">
        <title>Six reference-quality genomes reveal evolution of bat adaptations.</title>
        <authorList>
            <person name="Jebb D."/>
            <person name="Huang Z."/>
            <person name="Pippel M."/>
            <person name="Hughes G.M."/>
            <person name="Lavrichenko K."/>
            <person name="Devanna P."/>
            <person name="Winkler S."/>
            <person name="Jermiin L.S."/>
            <person name="Skirmuntt E.C."/>
            <person name="Katzourakis A."/>
            <person name="Burkitt-Gray L."/>
            <person name="Ray D.A."/>
            <person name="Sullivan K.A.M."/>
            <person name="Roscito J.G."/>
            <person name="Kirilenko B.M."/>
            <person name="Davalos L.M."/>
            <person name="Corthals A.P."/>
            <person name="Power M.L."/>
            <person name="Jones G."/>
            <person name="Ransome R.D."/>
            <person name="Dechmann D.K.N."/>
            <person name="Locatelli A.G."/>
            <person name="Puechmaille S.J."/>
            <person name="Fedrigo O."/>
            <person name="Jarvis E.D."/>
            <person name="Hiller M."/>
            <person name="Vernes S.C."/>
            <person name="Myers E.W."/>
            <person name="Teeling E.C."/>
        </authorList>
    </citation>
    <scope>NUCLEOTIDE SEQUENCE [LARGE SCALE GENOMIC DNA]</scope>
    <source>
        <strain evidence="3">MRouAeg1</strain>
        <tissue evidence="3">Muscle</tissue>
    </source>
</reference>
<proteinExistence type="predicted"/>
<accession>A0A7J8BA67</accession>
<feature type="region of interest" description="Disordered" evidence="1">
    <location>
        <begin position="20"/>
        <end position="83"/>
    </location>
</feature>
<gene>
    <name evidence="3" type="ORF">HJG63_009932</name>
</gene>
<sequence>MGDRGTHSWRGVGCVRGLLVTGRRTGGGSPGRPKDAARPQTCPPGPWPGGEVSPGRDESCRGLLRRPFPTLPPKLETPSAPHIWPDPRSLVMKHLKISKVGTSQRLSWEPGSRDRTQPSCDRTPVWQVASLPFIFFFFFFFLISGSTS</sequence>
<keyword evidence="4" id="KW-1185">Reference proteome</keyword>
<name>A0A7J8BA67_ROUAE</name>
<keyword evidence="2" id="KW-0812">Transmembrane</keyword>
<dbReference type="AlphaFoldDB" id="A0A7J8BA67"/>